<keyword evidence="9" id="KW-0614">Plasmid</keyword>
<evidence type="ECO:0000256" key="7">
    <source>
        <dbReference type="ARBA" id="ARBA00023288"/>
    </source>
</evidence>
<comment type="function">
    <text evidence="1 8">The Vlp and Vsp proteins are antigenically distinct proteins, only one vlp or vsp gene is transcriptionally active at any one time. Switching between these genes is a mechanism of host immune response evasion.</text>
</comment>
<dbReference type="GO" id="GO:0009279">
    <property type="term" value="C:cell outer membrane"/>
    <property type="evidence" value="ECO:0007669"/>
    <property type="project" value="UniProtKB-SubCell"/>
</dbReference>
<evidence type="ECO:0000256" key="3">
    <source>
        <dbReference type="ARBA" id="ARBA00022729"/>
    </source>
</evidence>
<dbReference type="InterPro" id="IPR000680">
    <property type="entry name" value="Borrelia_lipo"/>
</dbReference>
<dbReference type="Pfam" id="PF00921">
    <property type="entry name" value="Lipoprotein_2"/>
    <property type="match status" value="1"/>
</dbReference>
<keyword evidence="4 8" id="KW-0472">Membrane</keyword>
<dbReference type="EMBL" id="CP003450">
    <property type="protein sequence ID" value="AFI32020.1"/>
    <property type="molecule type" value="Genomic_DNA"/>
</dbReference>
<accession>I0FEW4</accession>
<dbReference type="HOGENOM" id="CLU_054711_0_0_12"/>
<evidence type="ECO:0000256" key="8">
    <source>
        <dbReference type="RuleBase" id="RU363105"/>
    </source>
</evidence>
<keyword evidence="6 8" id="KW-0998">Cell outer membrane</keyword>
<keyword evidence="7 8" id="KW-0449">Lipoprotein</keyword>
<reference evidence="10" key="2">
    <citation type="submission" date="2012-03" db="EMBL/GenBank/DDBJ databases">
        <title>Complete genome sequence of Borrelia crocidurae.</title>
        <authorList>
            <person name="Elbir H."/>
            <person name="Gimenez G."/>
            <person name="Robert C."/>
            <person name="Raoult D."/>
            <person name="Drancourt M."/>
        </authorList>
    </citation>
    <scope>NUCLEOTIDE SEQUENCE [LARGE SCALE GENOMIC DNA]</scope>
    <source>
        <strain evidence="10">Achema</strain>
        <plasmid evidence="10">unnamed24</plasmid>
    </source>
</reference>
<gene>
    <name evidence="9" type="ordered locus">Q7M_1263</name>
</gene>
<dbReference type="KEGG" id="bcw:Q7M_1263"/>
<keyword evidence="5 8" id="KW-0564">Palmitate</keyword>
<sequence>MCYMNNIPYKSSFVDFFVCFVKKSYKKVIKNKEAKEMNIEEIRGIRGIKGKEELGNREERREGRVKGRILMVVMMVMGCNSGGVKDPEKVFLSDMVNLGKGFLDVFVSFGDMITGTLGIKVETKKSEIGGYFSRIENTMKTVKVKLGEILEKNGDYPKVKEKVEEFIGKISKIEEGAKEAALGASGEDKIGGATNAGQDAVAADKNSVISLVKGIKTIVGIVLRDGEGSADVSKTGEDDKKDIGKLFDGTKDEAKEENIAKAVASIGAVSGADMLQAIVKSKENPSVYDTDGIEKAGDAAEIAVAKAVAGKKEIKEGAAKKDAVIAGGIALRGMAKEGKFAAKNGDAKDANALNGAVASAVNKVLSTLVIAIRNKVDEGLKEINKVLGEIKQGEISEAKTN</sequence>
<evidence type="ECO:0000313" key="9">
    <source>
        <dbReference type="EMBL" id="AFI32020.1"/>
    </source>
</evidence>
<reference evidence="9 10" key="1">
    <citation type="journal article" date="2012" name="J. Bacteriol.">
        <title>Complete Genome Sequence of Borrelia crocidurae.</title>
        <authorList>
            <person name="Elbir H."/>
            <person name="Gimenez G."/>
            <person name="Robert C."/>
            <person name="Bergstrom S."/>
            <person name="Cutler S."/>
            <person name="Raoult D."/>
            <person name="Drancourt M."/>
        </authorList>
    </citation>
    <scope>NUCLEOTIDE SEQUENCE [LARGE SCALE GENOMIC DNA]</scope>
    <source>
        <strain evidence="9 10">Achema</strain>
        <plasmid evidence="10">unnamed24</plasmid>
    </source>
</reference>
<evidence type="ECO:0000256" key="2">
    <source>
        <dbReference type="ARBA" id="ARBA00004459"/>
    </source>
</evidence>
<proteinExistence type="predicted"/>
<organism evidence="9 10">
    <name type="scientific">Borrelia crocidurae (strain Achema)</name>
    <dbReference type="NCBI Taxonomy" id="1155096"/>
    <lineage>
        <taxon>Bacteria</taxon>
        <taxon>Pseudomonadati</taxon>
        <taxon>Spirochaetota</taxon>
        <taxon>Spirochaetia</taxon>
        <taxon>Spirochaetales</taxon>
        <taxon>Borreliaceae</taxon>
        <taxon>Borrelia</taxon>
    </lineage>
</organism>
<protein>
    <recommendedName>
        <fullName evidence="8">Variable large protein</fullName>
    </recommendedName>
</protein>
<evidence type="ECO:0000256" key="1">
    <source>
        <dbReference type="ARBA" id="ARBA00003932"/>
    </source>
</evidence>
<evidence type="ECO:0000256" key="4">
    <source>
        <dbReference type="ARBA" id="ARBA00023136"/>
    </source>
</evidence>
<keyword evidence="3" id="KW-0732">Signal</keyword>
<dbReference type="PATRIC" id="fig|1155096.3.peg.1271"/>
<comment type="subcellular location">
    <subcellularLocation>
        <location evidence="2 8">Cell outer membrane</location>
        <topology evidence="2 8">Lipid-anchor</topology>
    </subcellularLocation>
</comment>
<name>I0FEW4_BORCA</name>
<evidence type="ECO:0000256" key="5">
    <source>
        <dbReference type="ARBA" id="ARBA00023139"/>
    </source>
</evidence>
<dbReference type="SUPFAM" id="SSF74748">
    <property type="entry name" value="Variable surface antigen VlsE"/>
    <property type="match status" value="1"/>
</dbReference>
<evidence type="ECO:0000256" key="6">
    <source>
        <dbReference type="ARBA" id="ARBA00023237"/>
    </source>
</evidence>
<evidence type="ECO:0000313" key="10">
    <source>
        <dbReference type="Proteomes" id="UP000005212"/>
    </source>
</evidence>
<dbReference type="Proteomes" id="UP000005212">
    <property type="component" value="Plasmid unnamed24"/>
</dbReference>
<geneLocation type="plasmid" evidence="10">
    <name>unnamed24</name>
</geneLocation>
<dbReference type="AlphaFoldDB" id="I0FEW4"/>